<dbReference type="InterPro" id="IPR014818">
    <property type="entry name" value="Phage/plasmid_primase_P4_C"/>
</dbReference>
<reference evidence="6" key="1">
    <citation type="submission" date="2018-05" db="EMBL/GenBank/DDBJ databases">
        <authorList>
            <person name="Lanie J.A."/>
            <person name="Ng W.-L."/>
            <person name="Kazmierczak K.M."/>
            <person name="Andrzejewski T.M."/>
            <person name="Davidsen T.M."/>
            <person name="Wayne K.J."/>
            <person name="Tettelin H."/>
            <person name="Glass J.I."/>
            <person name="Rusch D."/>
            <person name="Podicherti R."/>
            <person name="Tsui H.-C.T."/>
            <person name="Winkler M.E."/>
        </authorList>
    </citation>
    <scope>NUCLEOTIDE SEQUENCE</scope>
</reference>
<dbReference type="PROSITE" id="PS51206">
    <property type="entry name" value="SF3_HELICASE_1"/>
    <property type="match status" value="1"/>
</dbReference>
<dbReference type="Pfam" id="PF08706">
    <property type="entry name" value="D5_N"/>
    <property type="match status" value="1"/>
</dbReference>
<dbReference type="AlphaFoldDB" id="A0A382I0K5"/>
<dbReference type="GO" id="GO:0016787">
    <property type="term" value="F:hydrolase activity"/>
    <property type="evidence" value="ECO:0007669"/>
    <property type="project" value="UniProtKB-KW"/>
</dbReference>
<evidence type="ECO:0000256" key="1">
    <source>
        <dbReference type="ARBA" id="ARBA00022741"/>
    </source>
</evidence>
<feature type="coiled-coil region" evidence="4">
    <location>
        <begin position="194"/>
        <end position="236"/>
    </location>
</feature>
<dbReference type="InterPro" id="IPR027417">
    <property type="entry name" value="P-loop_NTPase"/>
</dbReference>
<dbReference type="EMBL" id="UINC01064072">
    <property type="protein sequence ID" value="SVB92373.1"/>
    <property type="molecule type" value="Genomic_DNA"/>
</dbReference>
<keyword evidence="2" id="KW-0378">Hydrolase</keyword>
<dbReference type="InterPro" id="IPR006500">
    <property type="entry name" value="Helicase_put_C_phage/plasmid"/>
</dbReference>
<evidence type="ECO:0000313" key="6">
    <source>
        <dbReference type="EMBL" id="SVB92373.1"/>
    </source>
</evidence>
<dbReference type="PANTHER" id="PTHR35372">
    <property type="entry name" value="ATP BINDING PROTEIN-RELATED"/>
    <property type="match status" value="1"/>
</dbReference>
<dbReference type="Pfam" id="PF22763">
    <property type="entry name" value="NrS1-1_pol-like_HBD"/>
    <property type="match status" value="1"/>
</dbReference>
<dbReference type="NCBIfam" id="TIGR01613">
    <property type="entry name" value="primase_Cterm"/>
    <property type="match status" value="1"/>
</dbReference>
<dbReference type="SMART" id="SM00885">
    <property type="entry name" value="D5_N"/>
    <property type="match status" value="1"/>
</dbReference>
<proteinExistence type="predicted"/>
<feature type="domain" description="SF3 helicase" evidence="5">
    <location>
        <begin position="317"/>
        <end position="428"/>
    </location>
</feature>
<dbReference type="InterPro" id="IPR054468">
    <property type="entry name" value="NrSPol-like_HBD"/>
</dbReference>
<gene>
    <name evidence="6" type="ORF">METZ01_LOCUS245227</name>
</gene>
<dbReference type="PANTHER" id="PTHR35372:SF2">
    <property type="entry name" value="SF3 HELICASE DOMAIN-CONTAINING PROTEIN"/>
    <property type="match status" value="1"/>
</dbReference>
<keyword evidence="3" id="KW-0067">ATP-binding</keyword>
<keyword evidence="4" id="KW-0175">Coiled coil</keyword>
<evidence type="ECO:0000259" key="5">
    <source>
        <dbReference type="PROSITE" id="PS51206"/>
    </source>
</evidence>
<dbReference type="Gene3D" id="3.40.50.300">
    <property type="entry name" value="P-loop containing nucleotide triphosphate hydrolases"/>
    <property type="match status" value="1"/>
</dbReference>
<organism evidence="6">
    <name type="scientific">marine metagenome</name>
    <dbReference type="NCBI Taxonomy" id="408172"/>
    <lineage>
        <taxon>unclassified sequences</taxon>
        <taxon>metagenomes</taxon>
        <taxon>ecological metagenomes</taxon>
    </lineage>
</organism>
<keyword evidence="1" id="KW-0547">Nucleotide-binding</keyword>
<evidence type="ECO:0000256" key="4">
    <source>
        <dbReference type="SAM" id="Coils"/>
    </source>
</evidence>
<feature type="non-terminal residue" evidence="6">
    <location>
        <position position="428"/>
    </location>
</feature>
<evidence type="ECO:0000256" key="3">
    <source>
        <dbReference type="ARBA" id="ARBA00022840"/>
    </source>
</evidence>
<sequence length="428" mass="48884">MEGRVIPDETGMIPAASPSDVSIFQVNEIIQQIRSSKQKEKFERLYEGNTEGYTSRSEADLALCSILSFWTGRDDELIDFIFRQSLLYRPKWNEKHFSNGKTYGQETILKAIELCREVFTPFVHPGIKEIEGYLHNQERGDAELLSSLFKQEFLYDHIAQSWLRYENGVWNQDQEKQTLRIAVEELTKVYLAASSEIDQQITELIAEKKEANQERIGRLEGLRDRLRARVNKLNNRNRINNVLKMAESWLPTSTWKFDRDPLKLNLANGIYDLNADKSLIHSHEHLCLKQASVAFEKDVVAPYWDDFLNTIFGGDVELVRFVKQAVGFSLSGLCDLQALIFCYGAGANGKSTFFGVLRGLLGDYYQGIQIETLLAKSFQSSAEHYELARVKGARIVVSDEVPEGRKLNESLVKNLTGGDQIHARNPYE</sequence>
<evidence type="ECO:0000256" key="2">
    <source>
        <dbReference type="ARBA" id="ARBA00022801"/>
    </source>
</evidence>
<dbReference type="GO" id="GO:0005524">
    <property type="term" value="F:ATP binding"/>
    <property type="evidence" value="ECO:0007669"/>
    <property type="project" value="UniProtKB-KW"/>
</dbReference>
<dbReference type="InterPro" id="IPR014015">
    <property type="entry name" value="Helicase_SF3_DNA-vir"/>
</dbReference>
<name>A0A382I0K5_9ZZZZ</name>
<accession>A0A382I0K5</accession>
<protein>
    <recommendedName>
        <fullName evidence="5">SF3 helicase domain-containing protein</fullName>
    </recommendedName>
</protein>
<dbReference type="InterPro" id="IPR051620">
    <property type="entry name" value="ORF904-like_C"/>
</dbReference>